<dbReference type="InterPro" id="IPR026960">
    <property type="entry name" value="RVT-Znf"/>
</dbReference>
<dbReference type="PANTHER" id="PTHR33116">
    <property type="entry name" value="REVERSE TRANSCRIPTASE ZINC-BINDING DOMAIN-CONTAINING PROTEIN-RELATED-RELATED"/>
    <property type="match status" value="1"/>
</dbReference>
<comment type="caution">
    <text evidence="2">The sequence shown here is derived from an EMBL/GenBank/DDBJ whole genome shotgun (WGS) entry which is preliminary data.</text>
</comment>
<dbReference type="Pfam" id="PF03372">
    <property type="entry name" value="Exo_endo_phos"/>
    <property type="match status" value="1"/>
</dbReference>
<dbReference type="CDD" id="cd01650">
    <property type="entry name" value="RT_nLTR_like"/>
    <property type="match status" value="1"/>
</dbReference>
<dbReference type="GO" id="GO:0003824">
    <property type="term" value="F:catalytic activity"/>
    <property type="evidence" value="ECO:0007669"/>
    <property type="project" value="InterPro"/>
</dbReference>
<dbReference type="InterPro" id="IPR036691">
    <property type="entry name" value="Endo/exonu/phosph_ase_sf"/>
</dbReference>
<dbReference type="InterPro" id="IPR042468">
    <property type="entry name" value="Peptidase_C65_otubain_sub1"/>
</dbReference>
<dbReference type="Gene3D" id="3.30.200.60">
    <property type="entry name" value="Peptidase C65 Otubain, subdomain 1"/>
    <property type="match status" value="1"/>
</dbReference>
<dbReference type="PROSITE" id="PS50878">
    <property type="entry name" value="RT_POL"/>
    <property type="match status" value="1"/>
</dbReference>
<dbReference type="Proteomes" id="UP000288805">
    <property type="component" value="Unassembled WGS sequence"/>
</dbReference>
<dbReference type="InterPro" id="IPR019400">
    <property type="entry name" value="Peptidase_C65_otubain"/>
</dbReference>
<organism evidence="2 3">
    <name type="scientific">Vitis vinifera</name>
    <name type="common">Grape</name>
    <dbReference type="NCBI Taxonomy" id="29760"/>
    <lineage>
        <taxon>Eukaryota</taxon>
        <taxon>Viridiplantae</taxon>
        <taxon>Streptophyta</taxon>
        <taxon>Embryophyta</taxon>
        <taxon>Tracheophyta</taxon>
        <taxon>Spermatophyta</taxon>
        <taxon>Magnoliopsida</taxon>
        <taxon>eudicotyledons</taxon>
        <taxon>Gunneridae</taxon>
        <taxon>Pentapetalae</taxon>
        <taxon>rosids</taxon>
        <taxon>Vitales</taxon>
        <taxon>Vitaceae</taxon>
        <taxon>Viteae</taxon>
        <taxon>Vitis</taxon>
    </lineage>
</organism>
<dbReference type="InterPro" id="IPR038765">
    <property type="entry name" value="Papain-like_cys_pep_sf"/>
</dbReference>
<feature type="domain" description="Reverse transcriptase" evidence="1">
    <location>
        <begin position="402"/>
        <end position="682"/>
    </location>
</feature>
<evidence type="ECO:0000259" key="1">
    <source>
        <dbReference type="PROSITE" id="PS50878"/>
    </source>
</evidence>
<name>A0A438D176_VITVI</name>
<dbReference type="SUPFAM" id="SSF56219">
    <property type="entry name" value="DNase I-like"/>
    <property type="match status" value="1"/>
</dbReference>
<dbReference type="InterPro" id="IPR000477">
    <property type="entry name" value="RT_dom"/>
</dbReference>
<gene>
    <name evidence="2" type="primary">VvCHDh000950_0</name>
    <name evidence="2" type="ORF">CK203_083948</name>
</gene>
<dbReference type="Pfam" id="PF10275">
    <property type="entry name" value="Peptidase_C65"/>
    <property type="match status" value="1"/>
</dbReference>
<dbReference type="Gene3D" id="3.60.10.10">
    <property type="entry name" value="Endonuclease/exonuclease/phosphatase"/>
    <property type="match status" value="1"/>
</dbReference>
<dbReference type="Pfam" id="PF13966">
    <property type="entry name" value="zf-RVT"/>
    <property type="match status" value="1"/>
</dbReference>
<dbReference type="InterPro" id="IPR005135">
    <property type="entry name" value="Endo/exonuclease/phosphatase"/>
</dbReference>
<dbReference type="AlphaFoldDB" id="A0A438D176"/>
<proteinExistence type="predicted"/>
<evidence type="ECO:0000313" key="3">
    <source>
        <dbReference type="Proteomes" id="UP000288805"/>
    </source>
</evidence>
<dbReference type="SUPFAM" id="SSF54001">
    <property type="entry name" value="Cysteine proteinases"/>
    <property type="match status" value="1"/>
</dbReference>
<dbReference type="InterPro" id="IPR043502">
    <property type="entry name" value="DNA/RNA_pol_sf"/>
</dbReference>
<reference evidence="2 3" key="1">
    <citation type="journal article" date="2018" name="PLoS Genet.">
        <title>Population sequencing reveals clonal diversity and ancestral inbreeding in the grapevine cultivar Chardonnay.</title>
        <authorList>
            <person name="Roach M.J."/>
            <person name="Johnson D.L."/>
            <person name="Bohlmann J."/>
            <person name="van Vuuren H.J."/>
            <person name="Jones S.J."/>
            <person name="Pretorius I.S."/>
            <person name="Schmidt S.A."/>
            <person name="Borneman A.R."/>
        </authorList>
    </citation>
    <scope>NUCLEOTIDE SEQUENCE [LARGE SCALE GENOMIC DNA]</scope>
    <source>
        <strain evidence="3">cv. Chardonnay</strain>
        <tissue evidence="2">Leaf</tissue>
    </source>
</reference>
<dbReference type="EMBL" id="QGNW01001858">
    <property type="protein sequence ID" value="RVW29207.1"/>
    <property type="molecule type" value="Genomic_DNA"/>
</dbReference>
<protein>
    <submittedName>
        <fullName evidence="2">Ubiquitin thioesterase otubain-like</fullName>
    </submittedName>
</protein>
<dbReference type="Pfam" id="PF00078">
    <property type="entry name" value="RVT_1"/>
    <property type="match status" value="1"/>
</dbReference>
<dbReference type="SUPFAM" id="SSF56672">
    <property type="entry name" value="DNA/RNA polymerases"/>
    <property type="match status" value="1"/>
</dbReference>
<evidence type="ECO:0000313" key="2">
    <source>
        <dbReference type="EMBL" id="RVW29207.1"/>
    </source>
</evidence>
<sequence>MRIKILCWNVRGINDFEKRKLIKGVVRNQKPDLVCLLETKVKEMSLQMVKSVGVGRFLNWALVNARGAAGGLLLFWDNRVLENLDVESGGYSISIRFRNCADGFSWIFSGVYRPVIGSEKEDFWEELGAIRGLWDDPWCVGGDFNSVRFPEERRNAPSLIAEMRRFSKVIRELGLRDSPLTGGPLFSHHTICSTSYGFDHTLIVLEAGGFSSGKSPFHFENMWLKIDGFKDLVRSWWNGYFVEGYSSHCIAEKLKALKKDLKSWNKEVVGNVSSNRAEAFARLQCWEAKEKENPLNPGDMEAKNLALEDYKTWALLEETSWRNLSLLSKSGDWRPSINGLNFKGLGEGVASSLEVMFSEEEIFAALSSCCGDKALDPDGFTMAFWLFCQDVVKPEILGLFREFYLNGTFQRSLNSMFLLLIPKKEGAEDLRDFKPISLVGSVYKLLAKVLANRLKSVIGEVISDSQQAFVQGRQILDSVLIANETLDSRLKDNKSSLLLKMDIEKAFDHVKWDFLIEVMSKMGFGHRWINWMKWCCSTTTFSILINGSPSGFFRSSRGLRQGDPLSPYLFLFAMEALSQLLSCARNGGFISGFRVGGRGRGGLIVSHLLFADDTLIFYDAEADELQYLSWTFMWFEAIVGLKVNLSKTEAFPVGEGIPMETLASVLGCKIGSLPTTYLGLPLGAPYKSTRVWDTVEERFRKRLSLWKRQYLSKGGRLTLLKSTLSSLPTYFLSLFVIPKKVCARLEKIQRDFLWGGGALENKPHLWLWRLANENESLWKQIISSKYDLQDGGWCSKGLRDRYGVGVWKAIRNGWESFHSHSRFIVGDGTRVKFWKDLWCENQSLEEAFPILFNLSVNKDSWGPRFNRHLNDWEVGEVESLLGKLLPMTIRRGVDDALRTIWTPWVPIRASFFGWEAAWSRLLTTDRLKRFGWSIPNRSEKGKEVLIARSCKHGLCASLFLEQLESVVQGKETSISSCLVVMFFRFVTSGEIKRRSEFFEPFILGMTNATATVEQFCKSSVEPMGEESDHVHIIALSDALGVPIRVVYLDRSTYDIDHVIVNHHDFIPSAGDLPSAGGGSSETTKPIVTLLYRPGHYDILYLK</sequence>
<dbReference type="PANTHER" id="PTHR33116:SF78">
    <property type="entry name" value="OS12G0587133 PROTEIN"/>
    <property type="match status" value="1"/>
</dbReference>
<accession>A0A438D176</accession>